<dbReference type="AlphaFoldDB" id="A0A5D3CWP2"/>
<proteinExistence type="predicted"/>
<evidence type="ECO:0000313" key="3">
    <source>
        <dbReference type="Proteomes" id="UP000321947"/>
    </source>
</evidence>
<evidence type="ECO:0000313" key="2">
    <source>
        <dbReference type="EMBL" id="TYK16317.1"/>
    </source>
</evidence>
<name>A0A5D3CWP2_CUCMM</name>
<evidence type="ECO:0000259" key="1">
    <source>
        <dbReference type="Pfam" id="PF22936"/>
    </source>
</evidence>
<gene>
    <name evidence="2" type="ORF">E5676_scaffold21G00940</name>
</gene>
<dbReference type="InterPro" id="IPR054722">
    <property type="entry name" value="PolX-like_BBD"/>
</dbReference>
<accession>A0A5D3CWP2</accession>
<dbReference type="Proteomes" id="UP000321947">
    <property type="component" value="Unassembled WGS sequence"/>
</dbReference>
<feature type="domain" description="Retrovirus-related Pol polyprotein from transposon TNT 1-94-like beta-barrel" evidence="1">
    <location>
        <begin position="48"/>
        <end position="90"/>
    </location>
</feature>
<dbReference type="Pfam" id="PF22936">
    <property type="entry name" value="Pol_BBD"/>
    <property type="match status" value="1"/>
</dbReference>
<protein>
    <submittedName>
        <fullName evidence="2">Beta-galactosidase</fullName>
    </submittedName>
</protein>
<comment type="caution">
    <text evidence="2">The sequence shown here is derived from an EMBL/GenBank/DDBJ whole genome shotgun (WGS) entry which is preliminary data.</text>
</comment>
<organism evidence="2 3">
    <name type="scientific">Cucumis melo var. makuwa</name>
    <name type="common">Oriental melon</name>
    <dbReference type="NCBI Taxonomy" id="1194695"/>
    <lineage>
        <taxon>Eukaryota</taxon>
        <taxon>Viridiplantae</taxon>
        <taxon>Streptophyta</taxon>
        <taxon>Embryophyta</taxon>
        <taxon>Tracheophyta</taxon>
        <taxon>Spermatophyta</taxon>
        <taxon>Magnoliopsida</taxon>
        <taxon>eudicotyledons</taxon>
        <taxon>Gunneridae</taxon>
        <taxon>Pentapetalae</taxon>
        <taxon>rosids</taxon>
        <taxon>fabids</taxon>
        <taxon>Cucurbitales</taxon>
        <taxon>Cucurbitaceae</taxon>
        <taxon>Benincaseae</taxon>
        <taxon>Cucumis</taxon>
    </lineage>
</organism>
<dbReference type="EMBL" id="SSTD01008307">
    <property type="protein sequence ID" value="TYK16317.1"/>
    <property type="molecule type" value="Genomic_DNA"/>
</dbReference>
<reference evidence="2 3" key="1">
    <citation type="submission" date="2019-08" db="EMBL/GenBank/DDBJ databases">
        <title>Draft genome sequences of two oriental melons (Cucumis melo L. var makuwa).</title>
        <authorList>
            <person name="Kwon S.-Y."/>
        </authorList>
    </citation>
    <scope>NUCLEOTIDE SEQUENCE [LARGE SCALE GENOMIC DNA]</scope>
    <source>
        <strain evidence="3">cv. Chang Bougi</strain>
        <tissue evidence="2">Leaf</tissue>
    </source>
</reference>
<sequence length="90" mass="9682">MIMENQFSFVSTARNNGIPRISVGNSTVDPLKVCQSLGLISVDGTNPWILDSGATDHLTSLSEHFVSYSLYAGNEKIWIVDGSLAPIVGK</sequence>